<keyword evidence="9" id="KW-1185">Reference proteome</keyword>
<accession>A0A514JN33</accession>
<dbReference type="SUPFAM" id="SSF51905">
    <property type="entry name" value="FAD/NAD(P)-binding domain"/>
    <property type="match status" value="1"/>
</dbReference>
<dbReference type="SUPFAM" id="SSF54373">
    <property type="entry name" value="FAD-linked reductases, C-terminal domain"/>
    <property type="match status" value="1"/>
</dbReference>
<dbReference type="InterPro" id="IPR036188">
    <property type="entry name" value="FAD/NAD-bd_sf"/>
</dbReference>
<dbReference type="GO" id="GO:0004497">
    <property type="term" value="F:monooxygenase activity"/>
    <property type="evidence" value="ECO:0007669"/>
    <property type="project" value="UniProtKB-KW"/>
</dbReference>
<evidence type="ECO:0000256" key="6">
    <source>
        <dbReference type="SAM" id="MobiDB-lite"/>
    </source>
</evidence>
<name>A0A514JN33_9ACTN</name>
<evidence type="ECO:0000256" key="3">
    <source>
        <dbReference type="ARBA" id="ARBA00022827"/>
    </source>
</evidence>
<keyword evidence="5" id="KW-0503">Monooxygenase</keyword>
<dbReference type="AlphaFoldDB" id="A0A514JN33"/>
<dbReference type="InterPro" id="IPR002938">
    <property type="entry name" value="FAD-bd"/>
</dbReference>
<dbReference type="InterPro" id="IPR050493">
    <property type="entry name" value="FAD-dep_Monooxygenase_BioMet"/>
</dbReference>
<evidence type="ECO:0000313" key="8">
    <source>
        <dbReference type="EMBL" id="QDI68402.1"/>
    </source>
</evidence>
<proteinExistence type="predicted"/>
<reference evidence="8 9" key="1">
    <citation type="submission" date="2017-07" db="EMBL/GenBank/DDBJ databases">
        <title>The Complete Genome of Streptomyces asterosporus-ZSY.</title>
        <authorList>
            <person name="Zhang S."/>
        </authorList>
    </citation>
    <scope>NUCLEOTIDE SEQUENCE [LARGE SCALE GENOMIC DNA]</scope>
    <source>
        <strain evidence="8 9">DSM 41452</strain>
    </source>
</reference>
<dbReference type="PRINTS" id="PR00420">
    <property type="entry name" value="RNGMNOXGNASE"/>
</dbReference>
<gene>
    <name evidence="8" type="ORF">CD934_06710</name>
</gene>
<organism evidence="8 9">
    <name type="scientific">Streptomyces calvus</name>
    <dbReference type="NCBI Taxonomy" id="67282"/>
    <lineage>
        <taxon>Bacteria</taxon>
        <taxon>Bacillati</taxon>
        <taxon>Actinomycetota</taxon>
        <taxon>Actinomycetes</taxon>
        <taxon>Kitasatosporales</taxon>
        <taxon>Streptomycetaceae</taxon>
        <taxon>Streptomyces</taxon>
    </lineage>
</organism>
<feature type="region of interest" description="Disordered" evidence="6">
    <location>
        <begin position="340"/>
        <end position="365"/>
    </location>
</feature>
<evidence type="ECO:0000256" key="2">
    <source>
        <dbReference type="ARBA" id="ARBA00022630"/>
    </source>
</evidence>
<dbReference type="Gene3D" id="3.50.50.60">
    <property type="entry name" value="FAD/NAD(P)-binding domain"/>
    <property type="match status" value="1"/>
</dbReference>
<dbReference type="EMBL" id="CP022310">
    <property type="protein sequence ID" value="QDI68402.1"/>
    <property type="molecule type" value="Genomic_DNA"/>
</dbReference>
<keyword evidence="2" id="KW-0285">Flavoprotein</keyword>
<evidence type="ECO:0000256" key="5">
    <source>
        <dbReference type="ARBA" id="ARBA00023033"/>
    </source>
</evidence>
<evidence type="ECO:0000259" key="7">
    <source>
        <dbReference type="Pfam" id="PF01494"/>
    </source>
</evidence>
<evidence type="ECO:0000256" key="1">
    <source>
        <dbReference type="ARBA" id="ARBA00001974"/>
    </source>
</evidence>
<dbReference type="KEGG" id="sast:CD934_06710"/>
<dbReference type="Proteomes" id="UP000316215">
    <property type="component" value="Chromosome"/>
</dbReference>
<evidence type="ECO:0000313" key="9">
    <source>
        <dbReference type="Proteomes" id="UP000316215"/>
    </source>
</evidence>
<keyword evidence="4" id="KW-0560">Oxidoreductase</keyword>
<evidence type="ECO:0000256" key="4">
    <source>
        <dbReference type="ARBA" id="ARBA00023002"/>
    </source>
</evidence>
<dbReference type="Pfam" id="PF01494">
    <property type="entry name" value="FAD_binding_3"/>
    <property type="match status" value="1"/>
</dbReference>
<sequence>MPNTVPVPRVAVVGAGLGGLAAADALLRAGAAVDVYEQAPALREAGVGMHLGPNGSRILFRRGLEDALRAVAVRPEALEVRTGDGRLLTRRPMGDTWEKQYGAPHLTVLRSDLHALLADRVPSAHIRLGARLTSLAEHDGVVRLRFADGREATADLLVGADGVHSAVRRAVAGRERPVFSGANALRGVVPADRVPALAPDTMYMWVGREARLLVVPVAAGRRFSYVAVLPDTGDPEESWSATGDAREMALAFDGWHDDVTSLVRAAGTPGRWALYDREPLPHWGRGRCTLLGDAAHPMLPHHGQGVGQALEDAVALAHFLDGTPAGLRGYEEFRRPHTTRVQLGSRGGGGQKVRPAAGPAAGGGGGGLDEVVEDLSWVHRYDVEAALVEAAADARPDRPSARP</sequence>
<protein>
    <submittedName>
        <fullName evidence="8">Salicylate hydroxylase</fullName>
    </submittedName>
</protein>
<dbReference type="PANTHER" id="PTHR13789:SF318">
    <property type="entry name" value="GERANYLGERANYL DIPHOSPHATE REDUCTASE"/>
    <property type="match status" value="1"/>
</dbReference>
<dbReference type="PANTHER" id="PTHR13789">
    <property type="entry name" value="MONOOXYGENASE"/>
    <property type="match status" value="1"/>
</dbReference>
<feature type="domain" description="FAD-binding" evidence="7">
    <location>
        <begin position="10"/>
        <end position="341"/>
    </location>
</feature>
<dbReference type="RefSeq" id="WP_142231523.1">
    <property type="nucleotide sequence ID" value="NZ_CP022310.1"/>
</dbReference>
<comment type="cofactor">
    <cofactor evidence="1">
        <name>FAD</name>
        <dbReference type="ChEBI" id="CHEBI:57692"/>
    </cofactor>
</comment>
<keyword evidence="3" id="KW-0274">FAD</keyword>
<dbReference type="GO" id="GO:0071949">
    <property type="term" value="F:FAD binding"/>
    <property type="evidence" value="ECO:0007669"/>
    <property type="project" value="InterPro"/>
</dbReference>